<keyword evidence="2" id="KW-0808">Transferase</keyword>
<comment type="cofactor">
    <cofactor evidence="1">
        <name>Mg(2+)</name>
        <dbReference type="ChEBI" id="CHEBI:18420"/>
    </cofactor>
</comment>
<dbReference type="EMBL" id="UINC01015413">
    <property type="protein sequence ID" value="SVA64926.1"/>
    <property type="molecule type" value="Genomic_DNA"/>
</dbReference>
<feature type="non-terminal residue" evidence="6">
    <location>
        <position position="185"/>
    </location>
</feature>
<gene>
    <name evidence="6" type="ORF">METZ01_LOCUS117780</name>
</gene>
<dbReference type="PANTHER" id="PTHR43281:SF1">
    <property type="entry name" value="FARNESYL DIPHOSPHATE SYNTHASE"/>
    <property type="match status" value="1"/>
</dbReference>
<dbReference type="GO" id="GO:0008299">
    <property type="term" value="P:isoprenoid biosynthetic process"/>
    <property type="evidence" value="ECO:0007669"/>
    <property type="project" value="UniProtKB-KW"/>
</dbReference>
<dbReference type="AlphaFoldDB" id="A0A381XJJ7"/>
<sequence length="185" mass="20441">VEITLNNYLKIREPKKLYEAMAHIPLAGGKRLRPLMAQLTCEMVGGNGKVAIPFAASLEVIHNFTLVHDDVMDDDDLRHGVAACHTVFGLPTAILAGDSLFAYAFEMIIESEVDDKIKSELVRHTAYTVRKIAEGQQMDINFEEEETVDPKEYLEMIRLKTSILFGSAAYGGSLIAGKGINEAKE</sequence>
<keyword evidence="3" id="KW-0479">Metal-binding</keyword>
<accession>A0A381XJJ7</accession>
<evidence type="ECO:0000313" key="6">
    <source>
        <dbReference type="EMBL" id="SVA64926.1"/>
    </source>
</evidence>
<dbReference type="GO" id="GO:0046872">
    <property type="term" value="F:metal ion binding"/>
    <property type="evidence" value="ECO:0007669"/>
    <property type="project" value="UniProtKB-KW"/>
</dbReference>
<dbReference type="Pfam" id="PF00348">
    <property type="entry name" value="polyprenyl_synt"/>
    <property type="match status" value="1"/>
</dbReference>
<protein>
    <recommendedName>
        <fullName evidence="7">Polyprenyl synthetase family protein</fullName>
    </recommendedName>
</protein>
<reference evidence="6" key="1">
    <citation type="submission" date="2018-05" db="EMBL/GenBank/DDBJ databases">
        <authorList>
            <person name="Lanie J.A."/>
            <person name="Ng W.-L."/>
            <person name="Kazmierczak K.M."/>
            <person name="Andrzejewski T.M."/>
            <person name="Davidsen T.M."/>
            <person name="Wayne K.J."/>
            <person name="Tettelin H."/>
            <person name="Glass J.I."/>
            <person name="Rusch D."/>
            <person name="Podicherti R."/>
            <person name="Tsui H.-C.T."/>
            <person name="Winkler M.E."/>
        </authorList>
    </citation>
    <scope>NUCLEOTIDE SEQUENCE</scope>
</reference>
<dbReference type="PANTHER" id="PTHR43281">
    <property type="entry name" value="FARNESYL DIPHOSPHATE SYNTHASE"/>
    <property type="match status" value="1"/>
</dbReference>
<evidence type="ECO:0000256" key="5">
    <source>
        <dbReference type="ARBA" id="ARBA00023229"/>
    </source>
</evidence>
<evidence type="ECO:0000256" key="1">
    <source>
        <dbReference type="ARBA" id="ARBA00001946"/>
    </source>
</evidence>
<dbReference type="InterPro" id="IPR000092">
    <property type="entry name" value="Polyprenyl_synt"/>
</dbReference>
<dbReference type="GO" id="GO:0004659">
    <property type="term" value="F:prenyltransferase activity"/>
    <property type="evidence" value="ECO:0007669"/>
    <property type="project" value="InterPro"/>
</dbReference>
<evidence type="ECO:0000256" key="2">
    <source>
        <dbReference type="ARBA" id="ARBA00022679"/>
    </source>
</evidence>
<dbReference type="Gene3D" id="1.10.600.10">
    <property type="entry name" value="Farnesyl Diphosphate Synthase"/>
    <property type="match status" value="1"/>
</dbReference>
<dbReference type="SUPFAM" id="SSF48576">
    <property type="entry name" value="Terpenoid synthases"/>
    <property type="match status" value="1"/>
</dbReference>
<proteinExistence type="predicted"/>
<evidence type="ECO:0000256" key="3">
    <source>
        <dbReference type="ARBA" id="ARBA00022723"/>
    </source>
</evidence>
<keyword evidence="4" id="KW-0460">Magnesium</keyword>
<organism evidence="6">
    <name type="scientific">marine metagenome</name>
    <dbReference type="NCBI Taxonomy" id="408172"/>
    <lineage>
        <taxon>unclassified sequences</taxon>
        <taxon>metagenomes</taxon>
        <taxon>ecological metagenomes</taxon>
    </lineage>
</organism>
<evidence type="ECO:0000256" key="4">
    <source>
        <dbReference type="ARBA" id="ARBA00022842"/>
    </source>
</evidence>
<feature type="non-terminal residue" evidence="6">
    <location>
        <position position="1"/>
    </location>
</feature>
<name>A0A381XJJ7_9ZZZZ</name>
<evidence type="ECO:0008006" key="7">
    <source>
        <dbReference type="Google" id="ProtNLM"/>
    </source>
</evidence>
<keyword evidence="5" id="KW-0414">Isoprene biosynthesis</keyword>
<dbReference type="InterPro" id="IPR008949">
    <property type="entry name" value="Isoprenoid_synthase_dom_sf"/>
</dbReference>